<dbReference type="AlphaFoldDB" id="A0A9Q1KPC8"/>
<accession>A0A9Q1KPC8</accession>
<dbReference type="InterPro" id="IPR050317">
    <property type="entry name" value="Plant_Fungal_Acyltransferase"/>
</dbReference>
<dbReference type="PANTHER" id="PTHR31642">
    <property type="entry name" value="TRICHOTHECENE 3-O-ACETYLTRANSFERASE"/>
    <property type="match status" value="1"/>
</dbReference>
<dbReference type="GO" id="GO:0016747">
    <property type="term" value="F:acyltransferase activity, transferring groups other than amino-acyl groups"/>
    <property type="evidence" value="ECO:0007669"/>
    <property type="project" value="TreeGrafter"/>
</dbReference>
<dbReference type="Pfam" id="PF02458">
    <property type="entry name" value="Transferase"/>
    <property type="match status" value="1"/>
</dbReference>
<gene>
    <name evidence="2" type="ORF">Cgig2_030475</name>
</gene>
<evidence type="ECO:0000256" key="1">
    <source>
        <dbReference type="ARBA" id="ARBA00009861"/>
    </source>
</evidence>
<keyword evidence="3" id="KW-1185">Reference proteome</keyword>
<organism evidence="2 3">
    <name type="scientific">Carnegiea gigantea</name>
    <dbReference type="NCBI Taxonomy" id="171969"/>
    <lineage>
        <taxon>Eukaryota</taxon>
        <taxon>Viridiplantae</taxon>
        <taxon>Streptophyta</taxon>
        <taxon>Embryophyta</taxon>
        <taxon>Tracheophyta</taxon>
        <taxon>Spermatophyta</taxon>
        <taxon>Magnoliopsida</taxon>
        <taxon>eudicotyledons</taxon>
        <taxon>Gunneridae</taxon>
        <taxon>Pentapetalae</taxon>
        <taxon>Caryophyllales</taxon>
        <taxon>Cactineae</taxon>
        <taxon>Cactaceae</taxon>
        <taxon>Cactoideae</taxon>
        <taxon>Echinocereeae</taxon>
        <taxon>Carnegiea</taxon>
    </lineage>
</organism>
<evidence type="ECO:0000313" key="2">
    <source>
        <dbReference type="EMBL" id="KAJ8447244.1"/>
    </source>
</evidence>
<evidence type="ECO:0000313" key="3">
    <source>
        <dbReference type="Proteomes" id="UP001153076"/>
    </source>
</evidence>
<comment type="similarity">
    <text evidence="1">Belongs to the plant acyltransferase family.</text>
</comment>
<reference evidence="2" key="1">
    <citation type="submission" date="2022-04" db="EMBL/GenBank/DDBJ databases">
        <title>Carnegiea gigantea Genome sequencing and assembly v2.</title>
        <authorList>
            <person name="Copetti D."/>
            <person name="Sanderson M.J."/>
            <person name="Burquez A."/>
            <person name="Wojciechowski M.F."/>
        </authorList>
    </citation>
    <scope>NUCLEOTIDE SEQUENCE</scope>
    <source>
        <strain evidence="2">SGP5-SGP5p</strain>
        <tissue evidence="2">Aerial part</tissue>
    </source>
</reference>
<dbReference type="PANTHER" id="PTHR31642:SF115">
    <property type="entry name" value="PROTEIN ECERIFERUM 26-LIKE"/>
    <property type="match status" value="1"/>
</dbReference>
<dbReference type="EMBL" id="JAKOGI010000040">
    <property type="protein sequence ID" value="KAJ8447244.1"/>
    <property type="molecule type" value="Genomic_DNA"/>
</dbReference>
<sequence length="436" mass="48175">MVNYNNKGEDEERLVYGHRLSSIGPAKVTGEVIYEPSNIDLAMKLHYLRVVYLFDKEAVEGLNLSLIKLKEALFSWLNFYYETCGRFRRSDDTGRPYIKCNDCGMRFVEAKSSLTLEEWLNLPANSLRLLVPHHVIGPELNFSPPTFLQMTFFECGGLSFGLSWTHVLGDAFSVATFMNSLGPLLKGLQPTSSPNFHKSPSNTYNSAKAVTFDPLSMKKVGPVGDNWAIDPPCEMDSCSFHLTTQQLAQLCESEGDSSLIQPFESISAVIWRAIAKIKVGSEPNVVTVIKPGPKADDTFLRNNQVVSSLKADFSVAKAHVRDLVALICNQPEDETAQIAEQVGQDPGGSDFIIYGANLTFVDLGGAEFYGFELKGSGPELVNCFVDGLGKKGVVLVLPGPKSVKHKDEGRLVTLILPKSYLEELKEELKKEWPLIT</sequence>
<evidence type="ECO:0008006" key="4">
    <source>
        <dbReference type="Google" id="ProtNLM"/>
    </source>
</evidence>
<dbReference type="OrthoDB" id="1862401at2759"/>
<dbReference type="InterPro" id="IPR023213">
    <property type="entry name" value="CAT-like_dom_sf"/>
</dbReference>
<comment type="caution">
    <text evidence="2">The sequence shown here is derived from an EMBL/GenBank/DDBJ whole genome shotgun (WGS) entry which is preliminary data.</text>
</comment>
<dbReference type="Proteomes" id="UP001153076">
    <property type="component" value="Unassembled WGS sequence"/>
</dbReference>
<protein>
    <recommendedName>
        <fullName evidence="4">Protein ECERIFERUM 26-like</fullName>
    </recommendedName>
</protein>
<proteinExistence type="inferred from homology"/>
<dbReference type="Gene3D" id="3.30.559.10">
    <property type="entry name" value="Chloramphenicol acetyltransferase-like domain"/>
    <property type="match status" value="2"/>
</dbReference>
<name>A0A9Q1KPC8_9CARY</name>